<dbReference type="Gene3D" id="3.40.30.10">
    <property type="entry name" value="Glutaredoxin"/>
    <property type="match status" value="1"/>
</dbReference>
<comment type="caution">
    <text evidence="2">The sequence shown here is derived from an EMBL/GenBank/DDBJ whole genome shotgun (WGS) entry which is preliminary data.</text>
</comment>
<dbReference type="CDD" id="cd02947">
    <property type="entry name" value="TRX_family"/>
    <property type="match status" value="1"/>
</dbReference>
<dbReference type="STRING" id="43335.A0A4U5Q3E0"/>
<dbReference type="InterPro" id="IPR017937">
    <property type="entry name" value="Thioredoxin_CS"/>
</dbReference>
<protein>
    <submittedName>
        <fullName evidence="2">Thioredoxin H</fullName>
    </submittedName>
</protein>
<dbReference type="EMBL" id="RCHU01000467">
    <property type="protein sequence ID" value="TKS04141.1"/>
    <property type="molecule type" value="Genomic_DNA"/>
</dbReference>
<name>A0A4U5Q3E0_POPAL</name>
<dbReference type="PROSITE" id="PS51352">
    <property type="entry name" value="THIOREDOXIN_2"/>
    <property type="match status" value="1"/>
</dbReference>
<sequence length="143" mass="16332">MEFAWPVLQRGRTVQTSFFHFDHSNGFPCKKPSAGVVDVHSVDAWRSFFEANKQNNKLLVVEFTATWCGPCRYMEQTMKDFAAKYTDVVFIRIDVDELQHVAQQFNVTTMPAFSLLKKGKIVDEVAGVKKSELENKIAKHGMI</sequence>
<dbReference type="InterPro" id="IPR036249">
    <property type="entry name" value="Thioredoxin-like_sf"/>
</dbReference>
<feature type="domain" description="Thioredoxin" evidence="1">
    <location>
        <begin position="1"/>
        <end position="142"/>
    </location>
</feature>
<dbReference type="InterPro" id="IPR013766">
    <property type="entry name" value="Thioredoxin_domain"/>
</dbReference>
<dbReference type="AlphaFoldDB" id="A0A4U5Q3E0"/>
<gene>
    <name evidence="2" type="ORF">D5086_0000146960</name>
</gene>
<dbReference type="InterPro" id="IPR050620">
    <property type="entry name" value="Thioredoxin_H-type-like"/>
</dbReference>
<dbReference type="PANTHER" id="PTHR10438:SF463">
    <property type="entry name" value="THIOREDOXIN"/>
    <property type="match status" value="1"/>
</dbReference>
<proteinExistence type="predicted"/>
<accession>A0A4U5Q3E0</accession>
<dbReference type="SUPFAM" id="SSF52833">
    <property type="entry name" value="Thioredoxin-like"/>
    <property type="match status" value="1"/>
</dbReference>
<dbReference type="PROSITE" id="PS00194">
    <property type="entry name" value="THIOREDOXIN_1"/>
    <property type="match status" value="1"/>
</dbReference>
<evidence type="ECO:0000313" key="2">
    <source>
        <dbReference type="EMBL" id="TKS04141.1"/>
    </source>
</evidence>
<reference evidence="2" key="1">
    <citation type="submission" date="2018-10" db="EMBL/GenBank/DDBJ databases">
        <title>Population genomic analysis revealed the cold adaptation of white poplar.</title>
        <authorList>
            <person name="Liu Y.-J."/>
        </authorList>
    </citation>
    <scope>NUCLEOTIDE SEQUENCE [LARGE SCALE GENOMIC DNA]</scope>
    <source>
        <strain evidence="2">PAL-ZL1</strain>
    </source>
</reference>
<dbReference type="PANTHER" id="PTHR10438">
    <property type="entry name" value="THIOREDOXIN"/>
    <property type="match status" value="1"/>
</dbReference>
<dbReference type="Pfam" id="PF00085">
    <property type="entry name" value="Thioredoxin"/>
    <property type="match status" value="1"/>
</dbReference>
<organism evidence="2">
    <name type="scientific">Populus alba</name>
    <name type="common">White poplar</name>
    <dbReference type="NCBI Taxonomy" id="43335"/>
    <lineage>
        <taxon>Eukaryota</taxon>
        <taxon>Viridiplantae</taxon>
        <taxon>Streptophyta</taxon>
        <taxon>Embryophyta</taxon>
        <taxon>Tracheophyta</taxon>
        <taxon>Spermatophyta</taxon>
        <taxon>Magnoliopsida</taxon>
        <taxon>eudicotyledons</taxon>
        <taxon>Gunneridae</taxon>
        <taxon>Pentapetalae</taxon>
        <taxon>rosids</taxon>
        <taxon>fabids</taxon>
        <taxon>Malpighiales</taxon>
        <taxon>Salicaceae</taxon>
        <taxon>Saliceae</taxon>
        <taxon>Populus</taxon>
    </lineage>
</organism>
<evidence type="ECO:0000259" key="1">
    <source>
        <dbReference type="PROSITE" id="PS51352"/>
    </source>
</evidence>